<dbReference type="PANTHER" id="PTHR45947">
    <property type="entry name" value="SULFOQUINOVOSYL TRANSFERASE SQD2"/>
    <property type="match status" value="1"/>
</dbReference>
<dbReference type="InterPro" id="IPR001296">
    <property type="entry name" value="Glyco_trans_1"/>
</dbReference>
<dbReference type="InterPro" id="IPR028098">
    <property type="entry name" value="Glyco_trans_4-like_N"/>
</dbReference>
<accession>A0ABN0NG47</accession>
<dbReference type="Pfam" id="PF13439">
    <property type="entry name" value="Glyco_transf_4"/>
    <property type="match status" value="1"/>
</dbReference>
<dbReference type="Gene3D" id="3.40.50.2000">
    <property type="entry name" value="Glycogen Phosphorylase B"/>
    <property type="match status" value="2"/>
</dbReference>
<reference evidence="3" key="2">
    <citation type="submission" date="2013-04" db="EMBL/GenBank/DDBJ databases">
        <title>Genome sequence of Pseudoalteromonas undina.</title>
        <authorList>
            <person name="Xie B.-B."/>
            <person name="Rong J.-C."/>
            <person name="Qin Q.-L."/>
            <person name="Shu Y.-L."/>
            <person name="Zhang Y.-Z."/>
        </authorList>
    </citation>
    <scope>NUCLEOTIDE SEQUENCE</scope>
    <source>
        <strain evidence="3">NCIMB 2128</strain>
    </source>
</reference>
<dbReference type="EMBL" id="AHCF02000032">
    <property type="protein sequence ID" value="ERG60189.1"/>
    <property type="molecule type" value="Genomic_DNA"/>
</dbReference>
<name>A0ABN0NG47_9GAMM</name>
<gene>
    <name evidence="3" type="ORF">PUND_13524</name>
</gene>
<protein>
    <submittedName>
        <fullName evidence="3">Glycosyltransferase</fullName>
    </submittedName>
</protein>
<feature type="domain" description="Glycosyl transferase family 1" evidence="1">
    <location>
        <begin position="200"/>
        <end position="351"/>
    </location>
</feature>
<proteinExistence type="predicted"/>
<evidence type="ECO:0000313" key="4">
    <source>
        <dbReference type="Proteomes" id="UP000016534"/>
    </source>
</evidence>
<dbReference type="InterPro" id="IPR050194">
    <property type="entry name" value="Glycosyltransferase_grp1"/>
</dbReference>
<dbReference type="PANTHER" id="PTHR45947:SF3">
    <property type="entry name" value="SULFOQUINOVOSYL TRANSFERASE SQD2"/>
    <property type="match status" value="1"/>
</dbReference>
<evidence type="ECO:0000259" key="2">
    <source>
        <dbReference type="Pfam" id="PF13439"/>
    </source>
</evidence>
<evidence type="ECO:0000259" key="1">
    <source>
        <dbReference type="Pfam" id="PF00534"/>
    </source>
</evidence>
<keyword evidence="4" id="KW-1185">Reference proteome</keyword>
<evidence type="ECO:0000313" key="3">
    <source>
        <dbReference type="EMBL" id="ERG60189.1"/>
    </source>
</evidence>
<reference evidence="3" key="1">
    <citation type="journal article" date="2012" name="J. Bacteriol.">
        <title>Genome sequences of type strains of seven species of the marine bacterium Pseudoalteromonas.</title>
        <authorList>
            <person name="Xie B.B."/>
            <person name="Shu Y.L."/>
            <person name="Qin Q.L."/>
            <person name="Rong J.C."/>
            <person name="Zhang X.Y."/>
            <person name="Chen X.L."/>
            <person name="Shi M."/>
            <person name="He H.L."/>
            <person name="Zhou B.C."/>
            <person name="Zhang Y.Z."/>
        </authorList>
    </citation>
    <scope>NUCLEOTIDE SEQUENCE [LARGE SCALE GENOMIC DNA]</scope>
    <source>
        <strain evidence="3">NCIMB 2128</strain>
    </source>
</reference>
<feature type="domain" description="Glycosyltransferase subfamily 4-like N-terminal" evidence="2">
    <location>
        <begin position="16"/>
        <end position="189"/>
    </location>
</feature>
<dbReference type="Proteomes" id="UP000016534">
    <property type="component" value="Unassembled WGS sequence"/>
</dbReference>
<comment type="caution">
    <text evidence="3">The sequence shown here is derived from an EMBL/GenBank/DDBJ whole genome shotgun (WGS) entry which is preliminary data.</text>
</comment>
<organism evidence="3 4">
    <name type="scientific">Pseudoalteromonas undina</name>
    <dbReference type="NCBI Taxonomy" id="43660"/>
    <lineage>
        <taxon>Bacteria</taxon>
        <taxon>Pseudomonadati</taxon>
        <taxon>Pseudomonadota</taxon>
        <taxon>Gammaproteobacteria</taxon>
        <taxon>Alteromonadales</taxon>
        <taxon>Pseudoalteromonadaceae</taxon>
        <taxon>Pseudoalteromonas</taxon>
    </lineage>
</organism>
<sequence length="383" mass="41687">MKHIGIVVPSFHIPSETFVVTEINALVKAGHKVSVITFENLNTSANLDSSVNVIIIKKSFGAAAKFATLKPLAALNATKIAFRFTSISAMSLLGYGLNIAEIIKRHGISHIHCHFMHAPLAYSIVASKIAGISVSSIGHGHDVYVNDTDLKLKLSLCDFSVAVCKDMAQKLSNYKVGKVELLHCGVDLSLFSCTPNRLNESVKLLFIGRLVEKKGLQFLLPAIKKLSKKYAICLDIVGEGPLMNDLKFLCEELGLDKDVRFLGRRTPLWLSKNTSNYSALVAPFCVSSNGDRDTGPVVLKEAMASGIPVLTTKLMGAKEIVNDSVGFKCEPSSIIGLETILTQFCELNPYERYAKGINAKRLVANKFNASSQAKKLSSWVQNS</sequence>
<dbReference type="SUPFAM" id="SSF53756">
    <property type="entry name" value="UDP-Glycosyltransferase/glycogen phosphorylase"/>
    <property type="match status" value="1"/>
</dbReference>
<dbReference type="Pfam" id="PF00534">
    <property type="entry name" value="Glycos_transf_1"/>
    <property type="match status" value="1"/>
</dbReference>